<protein>
    <recommendedName>
        <fullName evidence="4">Phospholipase A2</fullName>
    </recommendedName>
</protein>
<dbReference type="GO" id="GO:0050482">
    <property type="term" value="P:arachidonate secretion"/>
    <property type="evidence" value="ECO:0007669"/>
    <property type="project" value="InterPro"/>
</dbReference>
<dbReference type="Gene3D" id="1.20.90.10">
    <property type="entry name" value="Phospholipase A2 domain"/>
    <property type="match status" value="1"/>
</dbReference>
<sequence>MKFFNPVFVTLLLQTALGSPIIDGENSKTISRRGILGFLEDILATSGNSCGGGYGACSNIPEHEPERICEDVNKDITKTEHKLNGFNVYDKGAVGNAFNMADGCSIPKIAGIAGLTEEISEFFKPVCNIHDMCYDCQKGQSDCDLQLFKNMIGLCANKYGLPEGLKKEDFYPKSFFEKLIALTGSPCGGGYGACSNIVDNSKESKNYEFYECYEHASTIYDGLKAAGDIAAYNNYKYEHKAKNRDLSDSCGYCGAETVKNILRNNEPFYTKSQYNDSSNH</sequence>
<organism evidence="2 3">
    <name type="scientific">Anaeromyces robustus</name>
    <dbReference type="NCBI Taxonomy" id="1754192"/>
    <lineage>
        <taxon>Eukaryota</taxon>
        <taxon>Fungi</taxon>
        <taxon>Fungi incertae sedis</taxon>
        <taxon>Chytridiomycota</taxon>
        <taxon>Chytridiomycota incertae sedis</taxon>
        <taxon>Neocallimastigomycetes</taxon>
        <taxon>Neocallimastigales</taxon>
        <taxon>Neocallimastigaceae</taxon>
        <taxon>Anaeromyces</taxon>
    </lineage>
</organism>
<dbReference type="EMBL" id="MCFG01000074">
    <property type="protein sequence ID" value="ORX83377.1"/>
    <property type="molecule type" value="Genomic_DNA"/>
</dbReference>
<dbReference type="GO" id="GO:0004623">
    <property type="term" value="F:phospholipase A2 activity"/>
    <property type="evidence" value="ECO:0007669"/>
    <property type="project" value="InterPro"/>
</dbReference>
<name>A0A1Y1XCD6_9FUNG</name>
<reference evidence="2 3" key="1">
    <citation type="submission" date="2016-08" db="EMBL/GenBank/DDBJ databases">
        <title>A Parts List for Fungal Cellulosomes Revealed by Comparative Genomics.</title>
        <authorList>
            <consortium name="DOE Joint Genome Institute"/>
            <person name="Haitjema C.H."/>
            <person name="Gilmore S.P."/>
            <person name="Henske J.K."/>
            <person name="Solomon K.V."/>
            <person name="De Groot R."/>
            <person name="Kuo A."/>
            <person name="Mondo S.J."/>
            <person name="Salamov A.A."/>
            <person name="Labutti K."/>
            <person name="Zhao Z."/>
            <person name="Chiniquy J."/>
            <person name="Barry K."/>
            <person name="Brewer H.M."/>
            <person name="Purvine S.O."/>
            <person name="Wright A.T."/>
            <person name="Boxma B."/>
            <person name="Van Alen T."/>
            <person name="Hackstein J.H."/>
            <person name="Baker S.E."/>
            <person name="Grigoriev I.V."/>
            <person name="O'Malley M.A."/>
        </authorList>
    </citation>
    <scope>NUCLEOTIDE SEQUENCE [LARGE SCALE GENOMIC DNA]</scope>
    <source>
        <strain evidence="2 3">S4</strain>
    </source>
</reference>
<evidence type="ECO:0000256" key="1">
    <source>
        <dbReference type="SAM" id="SignalP"/>
    </source>
</evidence>
<dbReference type="AlphaFoldDB" id="A0A1Y1XCD6"/>
<comment type="caution">
    <text evidence="2">The sequence shown here is derived from an EMBL/GenBank/DDBJ whole genome shotgun (WGS) entry which is preliminary data.</text>
</comment>
<dbReference type="InterPro" id="IPR036444">
    <property type="entry name" value="PLipase_A2_dom_sf"/>
</dbReference>
<dbReference type="SUPFAM" id="SSF48619">
    <property type="entry name" value="Phospholipase A2, PLA2"/>
    <property type="match status" value="1"/>
</dbReference>
<reference evidence="2 3" key="2">
    <citation type="submission" date="2016-08" db="EMBL/GenBank/DDBJ databases">
        <title>Pervasive Adenine N6-methylation of Active Genes in Fungi.</title>
        <authorList>
            <consortium name="DOE Joint Genome Institute"/>
            <person name="Mondo S.J."/>
            <person name="Dannebaum R.O."/>
            <person name="Kuo R.C."/>
            <person name="Labutti K."/>
            <person name="Haridas S."/>
            <person name="Kuo A."/>
            <person name="Salamov A."/>
            <person name="Ahrendt S.R."/>
            <person name="Lipzen A."/>
            <person name="Sullivan W."/>
            <person name="Andreopoulos W.B."/>
            <person name="Clum A."/>
            <person name="Lindquist E."/>
            <person name="Daum C."/>
            <person name="Ramamoorthy G.K."/>
            <person name="Gryganskyi A."/>
            <person name="Culley D."/>
            <person name="Magnuson J.K."/>
            <person name="James T.Y."/>
            <person name="O'Malley M.A."/>
            <person name="Stajich J.E."/>
            <person name="Spatafora J.W."/>
            <person name="Visel A."/>
            <person name="Grigoriev I.V."/>
        </authorList>
    </citation>
    <scope>NUCLEOTIDE SEQUENCE [LARGE SCALE GENOMIC DNA]</scope>
    <source>
        <strain evidence="2 3">S4</strain>
    </source>
</reference>
<keyword evidence="1" id="KW-0732">Signal</keyword>
<dbReference type="Proteomes" id="UP000193944">
    <property type="component" value="Unassembled WGS sequence"/>
</dbReference>
<evidence type="ECO:0000313" key="3">
    <source>
        <dbReference type="Proteomes" id="UP000193944"/>
    </source>
</evidence>
<evidence type="ECO:0008006" key="4">
    <source>
        <dbReference type="Google" id="ProtNLM"/>
    </source>
</evidence>
<evidence type="ECO:0000313" key="2">
    <source>
        <dbReference type="EMBL" id="ORX83377.1"/>
    </source>
</evidence>
<dbReference type="OrthoDB" id="6017041at2759"/>
<dbReference type="GO" id="GO:0006644">
    <property type="term" value="P:phospholipid metabolic process"/>
    <property type="evidence" value="ECO:0007669"/>
    <property type="project" value="InterPro"/>
</dbReference>
<feature type="chain" id="PRO_5013345000" description="Phospholipase A2" evidence="1">
    <location>
        <begin position="19"/>
        <end position="280"/>
    </location>
</feature>
<gene>
    <name evidence="2" type="ORF">BCR32DRAFT_278077</name>
</gene>
<proteinExistence type="predicted"/>
<accession>A0A1Y1XCD6</accession>
<keyword evidence="3" id="KW-1185">Reference proteome</keyword>
<feature type="signal peptide" evidence="1">
    <location>
        <begin position="1"/>
        <end position="18"/>
    </location>
</feature>